<sequence length="154" mass="17218">MRTKAKSGLTPKELQSTQAINEDYENTNYDWGQLNPNSLQCDSSHVATFTLTNAVPMDPCFNRIHWGKLQKSLRDLLKESCLNEGGTAYLVTGAVAGSEKIPKEKGDKEGDCEQIYNRVAVLSHIWTAVCCDSCNNDRRFSFALLGENKEELQL</sequence>
<evidence type="ECO:0000313" key="2">
    <source>
        <dbReference type="EMBL" id="KYO25553.1"/>
    </source>
</evidence>
<organism evidence="2 3">
    <name type="scientific">Alligator mississippiensis</name>
    <name type="common">American alligator</name>
    <dbReference type="NCBI Taxonomy" id="8496"/>
    <lineage>
        <taxon>Eukaryota</taxon>
        <taxon>Metazoa</taxon>
        <taxon>Chordata</taxon>
        <taxon>Craniata</taxon>
        <taxon>Vertebrata</taxon>
        <taxon>Euteleostomi</taxon>
        <taxon>Archelosauria</taxon>
        <taxon>Archosauria</taxon>
        <taxon>Crocodylia</taxon>
        <taxon>Alligatoridae</taxon>
        <taxon>Alligatorinae</taxon>
        <taxon>Alligator</taxon>
    </lineage>
</organism>
<evidence type="ECO:0000313" key="3">
    <source>
        <dbReference type="Proteomes" id="UP000050525"/>
    </source>
</evidence>
<keyword evidence="3" id="KW-1185">Reference proteome</keyword>
<dbReference type="Proteomes" id="UP000050525">
    <property type="component" value="Unassembled WGS sequence"/>
</dbReference>
<dbReference type="EMBL" id="AKHW03005753">
    <property type="protein sequence ID" value="KYO25553.1"/>
    <property type="molecule type" value="Genomic_DNA"/>
</dbReference>
<dbReference type="PANTHER" id="PTHR21472">
    <property type="entry name" value="ENDONUCLEASE DOMAIN-CONTAINING 1 PROTEIN ENDOD1"/>
    <property type="match status" value="1"/>
</dbReference>
<dbReference type="STRING" id="8496.A0A151MM72"/>
<gene>
    <name evidence="2" type="ORF">Y1Q_0023982</name>
</gene>
<dbReference type="GO" id="GO:0016787">
    <property type="term" value="F:hydrolase activity"/>
    <property type="evidence" value="ECO:0007669"/>
    <property type="project" value="InterPro"/>
</dbReference>
<name>A0A151MM72_ALLMI</name>
<dbReference type="InterPro" id="IPR044925">
    <property type="entry name" value="His-Me_finger_sf"/>
</dbReference>
<proteinExistence type="predicted"/>
<dbReference type="AlphaFoldDB" id="A0A151MM72"/>
<dbReference type="SUPFAM" id="SSF54060">
    <property type="entry name" value="His-Me finger endonucleases"/>
    <property type="match status" value="1"/>
</dbReference>
<evidence type="ECO:0000259" key="1">
    <source>
        <dbReference type="Pfam" id="PF01223"/>
    </source>
</evidence>
<dbReference type="PANTHER" id="PTHR21472:SF21">
    <property type="entry name" value="ENDONUCLEASE DOMAIN-CONTAINING 1 PROTEIN-LIKE-RELATED"/>
    <property type="match status" value="1"/>
</dbReference>
<comment type="caution">
    <text evidence="2">The sequence shown here is derived from an EMBL/GenBank/DDBJ whole genome shotgun (WGS) entry which is preliminary data.</text>
</comment>
<accession>A0A151MM72</accession>
<dbReference type="GO" id="GO:0046872">
    <property type="term" value="F:metal ion binding"/>
    <property type="evidence" value="ECO:0007669"/>
    <property type="project" value="InterPro"/>
</dbReference>
<dbReference type="InterPro" id="IPR001604">
    <property type="entry name" value="Endo_G_ENPP1-like_dom"/>
</dbReference>
<dbReference type="GO" id="GO:0003676">
    <property type="term" value="F:nucleic acid binding"/>
    <property type="evidence" value="ECO:0007669"/>
    <property type="project" value="InterPro"/>
</dbReference>
<dbReference type="Pfam" id="PF01223">
    <property type="entry name" value="Endonuclease_NS"/>
    <property type="match status" value="1"/>
</dbReference>
<dbReference type="InterPro" id="IPR044929">
    <property type="entry name" value="DNA/RNA_non-sp_Endonuclease_sf"/>
</dbReference>
<dbReference type="InterPro" id="IPR039015">
    <property type="entry name" value="ENDOD1"/>
</dbReference>
<reference evidence="2 3" key="1">
    <citation type="journal article" date="2012" name="Genome Biol.">
        <title>Sequencing three crocodilian genomes to illuminate the evolution of archosaurs and amniotes.</title>
        <authorList>
            <person name="St John J.A."/>
            <person name="Braun E.L."/>
            <person name="Isberg S.R."/>
            <person name="Miles L.G."/>
            <person name="Chong A.Y."/>
            <person name="Gongora J."/>
            <person name="Dalzell P."/>
            <person name="Moran C."/>
            <person name="Bed'hom B."/>
            <person name="Abzhanov A."/>
            <person name="Burgess S.C."/>
            <person name="Cooksey A.M."/>
            <person name="Castoe T.A."/>
            <person name="Crawford N.G."/>
            <person name="Densmore L.D."/>
            <person name="Drew J.C."/>
            <person name="Edwards S.V."/>
            <person name="Faircloth B.C."/>
            <person name="Fujita M.K."/>
            <person name="Greenwold M.J."/>
            <person name="Hoffmann F.G."/>
            <person name="Howard J.M."/>
            <person name="Iguchi T."/>
            <person name="Janes D.E."/>
            <person name="Khan S.Y."/>
            <person name="Kohno S."/>
            <person name="de Koning A.J."/>
            <person name="Lance S.L."/>
            <person name="McCarthy F.M."/>
            <person name="McCormack J.E."/>
            <person name="Merchant M.E."/>
            <person name="Peterson D.G."/>
            <person name="Pollock D.D."/>
            <person name="Pourmand N."/>
            <person name="Raney B.J."/>
            <person name="Roessler K.A."/>
            <person name="Sanford J.R."/>
            <person name="Sawyer R.H."/>
            <person name="Schmidt C.J."/>
            <person name="Triplett E.W."/>
            <person name="Tuberville T.D."/>
            <person name="Venegas-Anaya M."/>
            <person name="Howard J.T."/>
            <person name="Jarvis E.D."/>
            <person name="Guillette L.J.Jr."/>
            <person name="Glenn T.C."/>
            <person name="Green R.E."/>
            <person name="Ray D.A."/>
        </authorList>
    </citation>
    <scope>NUCLEOTIDE SEQUENCE [LARGE SCALE GENOMIC DNA]</scope>
    <source>
        <strain evidence="2">KSC_2009_1</strain>
    </source>
</reference>
<feature type="domain" description="DNA/RNA non-specific endonuclease/pyrophosphatase/phosphodiesterase" evidence="1">
    <location>
        <begin position="17"/>
        <end position="134"/>
    </location>
</feature>
<dbReference type="Gene3D" id="3.40.570.10">
    <property type="entry name" value="Extracellular Endonuclease, subunit A"/>
    <property type="match status" value="1"/>
</dbReference>
<protein>
    <recommendedName>
        <fullName evidence="1">DNA/RNA non-specific endonuclease/pyrophosphatase/phosphodiesterase domain-containing protein</fullName>
    </recommendedName>
</protein>